<dbReference type="PANTHER" id="PTHR12049:SF7">
    <property type="entry name" value="PROTEIN ARGININE METHYLTRANSFERASE NDUFAF7, MITOCHONDRIAL"/>
    <property type="match status" value="1"/>
</dbReference>
<dbReference type="GO" id="GO:0035243">
    <property type="term" value="F:protein-arginine omega-N symmetric methyltransferase activity"/>
    <property type="evidence" value="ECO:0007669"/>
    <property type="project" value="TreeGrafter"/>
</dbReference>
<dbReference type="EMBL" id="BMGG01000008">
    <property type="protein sequence ID" value="GGC80304.1"/>
    <property type="molecule type" value="Genomic_DNA"/>
</dbReference>
<dbReference type="RefSeq" id="WP_244642122.1">
    <property type="nucleotide sequence ID" value="NZ_BMGG01000008.1"/>
</dbReference>
<protein>
    <submittedName>
        <fullName evidence="3">ATP synthase subunit beta</fullName>
    </submittedName>
</protein>
<dbReference type="PANTHER" id="PTHR12049">
    <property type="entry name" value="PROTEIN ARGININE METHYLTRANSFERASE NDUFAF7, MITOCHONDRIAL"/>
    <property type="match status" value="1"/>
</dbReference>
<evidence type="ECO:0000313" key="4">
    <source>
        <dbReference type="Proteomes" id="UP000637002"/>
    </source>
</evidence>
<dbReference type="Gene3D" id="3.40.50.12710">
    <property type="match status" value="1"/>
</dbReference>
<dbReference type="GO" id="GO:0032259">
    <property type="term" value="P:methylation"/>
    <property type="evidence" value="ECO:0007669"/>
    <property type="project" value="UniProtKB-KW"/>
</dbReference>
<keyword evidence="2" id="KW-0808">Transferase</keyword>
<keyword evidence="4" id="KW-1185">Reference proteome</keyword>
<proteinExistence type="predicted"/>
<accession>A0A916UN65</accession>
<dbReference type="AlphaFoldDB" id="A0A916UN65"/>
<gene>
    <name evidence="3" type="ORF">GCM10010994_42870</name>
</gene>
<dbReference type="InterPro" id="IPR038375">
    <property type="entry name" value="NDUFAF7_sf"/>
</dbReference>
<dbReference type="SUPFAM" id="SSF53335">
    <property type="entry name" value="S-adenosyl-L-methionine-dependent methyltransferases"/>
    <property type="match status" value="1"/>
</dbReference>
<keyword evidence="1" id="KW-0489">Methyltransferase</keyword>
<reference evidence="3" key="1">
    <citation type="journal article" date="2014" name="Int. J. Syst. Evol. Microbiol.">
        <title>Complete genome sequence of Corynebacterium casei LMG S-19264T (=DSM 44701T), isolated from a smear-ripened cheese.</title>
        <authorList>
            <consortium name="US DOE Joint Genome Institute (JGI-PGF)"/>
            <person name="Walter F."/>
            <person name="Albersmeier A."/>
            <person name="Kalinowski J."/>
            <person name="Ruckert C."/>
        </authorList>
    </citation>
    <scope>NUCLEOTIDE SEQUENCE</scope>
    <source>
        <strain evidence="3">CGMCC 1.12919</strain>
    </source>
</reference>
<reference evidence="3" key="2">
    <citation type="submission" date="2020-09" db="EMBL/GenBank/DDBJ databases">
        <authorList>
            <person name="Sun Q."/>
            <person name="Zhou Y."/>
        </authorList>
    </citation>
    <scope>NUCLEOTIDE SEQUENCE</scope>
    <source>
        <strain evidence="3">CGMCC 1.12919</strain>
    </source>
</reference>
<evidence type="ECO:0000313" key="3">
    <source>
        <dbReference type="EMBL" id="GGC80304.1"/>
    </source>
</evidence>
<dbReference type="Proteomes" id="UP000637002">
    <property type="component" value="Unassembled WGS sequence"/>
</dbReference>
<sequence>MTVRPRTPLGDELCRLIAAEGPISVERYMGLCLTHPRHGYYTGRDPLGAAGDFTTAPEVSQIFGELIGLWVAAVWQTMGEPALVRLVELGPGRGTLMADAWRATRVLPRFRDALRVDLVEVSPVLRQRQQATLAVAGLGAGAAVTWRQRLEEVPDDGPLLVVANEFVDALPVRQFVRGSRGWHERLVGLSQEGELVFGLAEAAEPTLATSTGAPGAVLEVGRAAAAVARELAGRLLRQGGAALLIDYGHTATGLGDTLQAVRRHAYVDPLAEPGLADLTTHVDFGALRRTALGAGAAVHGPVPQGAFLDALGAPARAARLAAGRDAGTRAAIAAAVARLTGGGPGEMGELFKVMAIAAPALPALPGLEQGAIG</sequence>
<comment type="caution">
    <text evidence="3">The sequence shown here is derived from an EMBL/GenBank/DDBJ whole genome shotgun (WGS) entry which is preliminary data.</text>
</comment>
<organism evidence="3 4">
    <name type="scientific">Chelatococcus reniformis</name>
    <dbReference type="NCBI Taxonomy" id="1494448"/>
    <lineage>
        <taxon>Bacteria</taxon>
        <taxon>Pseudomonadati</taxon>
        <taxon>Pseudomonadota</taxon>
        <taxon>Alphaproteobacteria</taxon>
        <taxon>Hyphomicrobiales</taxon>
        <taxon>Chelatococcaceae</taxon>
        <taxon>Chelatococcus</taxon>
    </lineage>
</organism>
<name>A0A916UN65_9HYPH</name>
<evidence type="ECO:0000256" key="1">
    <source>
        <dbReference type="ARBA" id="ARBA00022603"/>
    </source>
</evidence>
<dbReference type="Pfam" id="PF02636">
    <property type="entry name" value="Methyltransf_28"/>
    <property type="match status" value="1"/>
</dbReference>
<evidence type="ECO:0000256" key="2">
    <source>
        <dbReference type="ARBA" id="ARBA00022679"/>
    </source>
</evidence>
<dbReference type="InterPro" id="IPR003788">
    <property type="entry name" value="NDUFAF7"/>
</dbReference>
<dbReference type="InterPro" id="IPR029063">
    <property type="entry name" value="SAM-dependent_MTases_sf"/>
</dbReference>